<dbReference type="EMBL" id="JBFOLJ010000008">
    <property type="protein sequence ID" value="KAL2515542.1"/>
    <property type="molecule type" value="Genomic_DNA"/>
</dbReference>
<evidence type="ECO:0000256" key="5">
    <source>
        <dbReference type="SAM" id="Phobius"/>
    </source>
</evidence>
<feature type="transmembrane region" description="Helical" evidence="5">
    <location>
        <begin position="45"/>
        <end position="67"/>
    </location>
</feature>
<dbReference type="InterPro" id="IPR018108">
    <property type="entry name" value="MCP_transmembrane"/>
</dbReference>
<comment type="caution">
    <text evidence="6">The sequence shown here is derived from an EMBL/GenBank/DDBJ whole genome shotgun (WGS) entry which is preliminary data.</text>
</comment>
<dbReference type="PANTHER" id="PTHR24089">
    <property type="entry name" value="SOLUTE CARRIER FAMILY 25"/>
    <property type="match status" value="1"/>
</dbReference>
<protein>
    <submittedName>
        <fullName evidence="6">Mitochondrial adenine nucleotide transporter ADNT1-like</fullName>
    </submittedName>
</protein>
<organism evidence="6 7">
    <name type="scientific">Forsythia ovata</name>
    <dbReference type="NCBI Taxonomy" id="205694"/>
    <lineage>
        <taxon>Eukaryota</taxon>
        <taxon>Viridiplantae</taxon>
        <taxon>Streptophyta</taxon>
        <taxon>Embryophyta</taxon>
        <taxon>Tracheophyta</taxon>
        <taxon>Spermatophyta</taxon>
        <taxon>Magnoliopsida</taxon>
        <taxon>eudicotyledons</taxon>
        <taxon>Gunneridae</taxon>
        <taxon>Pentapetalae</taxon>
        <taxon>asterids</taxon>
        <taxon>lamiids</taxon>
        <taxon>Lamiales</taxon>
        <taxon>Oleaceae</taxon>
        <taxon>Forsythieae</taxon>
        <taxon>Forsythia</taxon>
    </lineage>
</organism>
<evidence type="ECO:0000256" key="2">
    <source>
        <dbReference type="ARBA" id="ARBA00022692"/>
    </source>
</evidence>
<keyword evidence="2 5" id="KW-0812">Transmembrane</keyword>
<gene>
    <name evidence="6" type="ORF">Fot_29513</name>
</gene>
<reference evidence="7" key="1">
    <citation type="submission" date="2024-07" db="EMBL/GenBank/DDBJ databases">
        <title>Two chromosome-level genome assemblies of Korean endemic species Abeliophyllum distichum and Forsythia ovata (Oleaceae).</title>
        <authorList>
            <person name="Jang H."/>
        </authorList>
    </citation>
    <scope>NUCLEOTIDE SEQUENCE [LARGE SCALE GENOMIC DNA]</scope>
</reference>
<dbReference type="Gene3D" id="1.50.40.10">
    <property type="entry name" value="Mitochondrial carrier domain"/>
    <property type="match status" value="1"/>
</dbReference>
<dbReference type="Pfam" id="PF00153">
    <property type="entry name" value="Mito_carr"/>
    <property type="match status" value="1"/>
</dbReference>
<proteinExistence type="predicted"/>
<evidence type="ECO:0000256" key="1">
    <source>
        <dbReference type="ARBA" id="ARBA00004141"/>
    </source>
</evidence>
<keyword evidence="4 5" id="KW-0472">Membrane</keyword>
<comment type="subcellular location">
    <subcellularLocation>
        <location evidence="1">Membrane</location>
        <topology evidence="1">Multi-pass membrane protein</topology>
    </subcellularLocation>
</comment>
<accession>A0ABD1TS39</accession>
<keyword evidence="5" id="KW-1133">Transmembrane helix</keyword>
<keyword evidence="3" id="KW-0677">Repeat</keyword>
<keyword evidence="7" id="KW-1185">Reference proteome</keyword>
<evidence type="ECO:0000313" key="7">
    <source>
        <dbReference type="Proteomes" id="UP001604277"/>
    </source>
</evidence>
<dbReference type="Proteomes" id="UP001604277">
    <property type="component" value="Unassembled WGS sequence"/>
</dbReference>
<dbReference type="GO" id="GO:0016020">
    <property type="term" value="C:membrane"/>
    <property type="evidence" value="ECO:0007669"/>
    <property type="project" value="UniProtKB-SubCell"/>
</dbReference>
<name>A0ABD1TS39_9LAMI</name>
<dbReference type="AlphaFoldDB" id="A0ABD1TS39"/>
<evidence type="ECO:0000256" key="3">
    <source>
        <dbReference type="ARBA" id="ARBA00022737"/>
    </source>
</evidence>
<dbReference type="InterPro" id="IPR023395">
    <property type="entry name" value="MCP_dom_sf"/>
</dbReference>
<sequence>MAPIVVEYIVPNSAVKFFSCQQASKGILYLYKQQTGNEDAQLTPLLRLGAGACAGIIAMSATYPMVVRSRLTVKTDKSPYQYRGMFRALSTVLREEGFRSTSMYKVGFLLSLESFHTWVSTLLCIGCGNKACMWGRRRYYRANCSVPS</sequence>
<evidence type="ECO:0000256" key="4">
    <source>
        <dbReference type="ARBA" id="ARBA00023136"/>
    </source>
</evidence>
<evidence type="ECO:0000313" key="6">
    <source>
        <dbReference type="EMBL" id="KAL2515542.1"/>
    </source>
</evidence>
<dbReference type="SUPFAM" id="SSF103506">
    <property type="entry name" value="Mitochondrial carrier"/>
    <property type="match status" value="1"/>
</dbReference>